<gene>
    <name evidence="9" type="ORF">CDEB00056_LOCUS21532</name>
</gene>
<reference evidence="9" key="1">
    <citation type="submission" date="2021-01" db="EMBL/GenBank/DDBJ databases">
        <authorList>
            <person name="Corre E."/>
            <person name="Pelletier E."/>
            <person name="Niang G."/>
            <person name="Scheremetjew M."/>
            <person name="Finn R."/>
            <person name="Kale V."/>
            <person name="Holt S."/>
            <person name="Cochrane G."/>
            <person name="Meng A."/>
            <person name="Brown T."/>
            <person name="Cohen L."/>
        </authorList>
    </citation>
    <scope>NUCLEOTIDE SEQUENCE</scope>
    <source>
        <strain evidence="9">MM31A-1</strain>
    </source>
</reference>
<dbReference type="PROSITE" id="PS50865">
    <property type="entry name" value="ZF_MYND_2"/>
    <property type="match status" value="2"/>
</dbReference>
<dbReference type="Pfam" id="PF13414">
    <property type="entry name" value="TPR_11"/>
    <property type="match status" value="1"/>
</dbReference>
<dbReference type="InterPro" id="IPR019734">
    <property type="entry name" value="TPR_rpt"/>
</dbReference>
<proteinExistence type="predicted"/>
<feature type="domain" description="MYND-type" evidence="8">
    <location>
        <begin position="165"/>
        <end position="209"/>
    </location>
</feature>
<dbReference type="Gene3D" id="1.25.40.10">
    <property type="entry name" value="Tetratricopeptide repeat domain"/>
    <property type="match status" value="1"/>
</dbReference>
<feature type="domain" description="MYND-type" evidence="8">
    <location>
        <begin position="219"/>
        <end position="259"/>
    </location>
</feature>
<keyword evidence="4 7" id="KW-0802">TPR repeat</keyword>
<evidence type="ECO:0000256" key="1">
    <source>
        <dbReference type="ARBA" id="ARBA00022723"/>
    </source>
</evidence>
<dbReference type="Pfam" id="PF01753">
    <property type="entry name" value="zf-MYND"/>
    <property type="match status" value="1"/>
</dbReference>
<evidence type="ECO:0000256" key="3">
    <source>
        <dbReference type="ARBA" id="ARBA00022771"/>
    </source>
</evidence>
<dbReference type="GO" id="GO:0008270">
    <property type="term" value="F:zinc ion binding"/>
    <property type="evidence" value="ECO:0007669"/>
    <property type="project" value="UniProtKB-KW"/>
</dbReference>
<evidence type="ECO:0000256" key="7">
    <source>
        <dbReference type="PROSITE-ProRule" id="PRU00339"/>
    </source>
</evidence>
<keyword evidence="3 6" id="KW-0863">Zinc-finger</keyword>
<dbReference type="GO" id="GO:0051879">
    <property type="term" value="F:Hsp90 protein binding"/>
    <property type="evidence" value="ECO:0007669"/>
    <property type="project" value="TreeGrafter"/>
</dbReference>
<evidence type="ECO:0000259" key="8">
    <source>
        <dbReference type="PROSITE" id="PS50865"/>
    </source>
</evidence>
<protein>
    <recommendedName>
        <fullName evidence="8">MYND-type domain-containing protein</fullName>
    </recommendedName>
</protein>
<sequence length="620" mass="71804">MQTEDEERLPSPSSDSNINSILANRLKLEGNGLFQRGSYKEAAEKYKDAITANPTCPAYYSNLCNCYFRLKRFKQMEAAAETCITTAGSIADESKEHTTNSATKKKEVKFVKGHYWLAMSLKHQRKYKQALVIVEEAVHLSPKNTDLKLLHAEIKRKIESHRCKNPNCSSNNSEIDTEIRLMACSRCNDISYCGRKCQKEDWPRHKIRCKANFSHRDNCSNCNTRVSVSQRIRCSACGKEQYCSQKCLEKHKVKHQADCLVFQRFRKPDTVVDNEANLFNQWYDTPETFGSITINELATHAMTKQQFTNKKPNFVVVFEVRLNKNFLTFVPKEMPKVVYLSELPLGFANQIRERSTQYSKNLKPHQFGHTMVVTLDRICHISHLTPPENRIRHQVLEARDYRRKTLQVTQRGFFYGPFILTEKLAKLWIPLIKDTFQKQLCDGFLDANVKPFLIGFMMAAYRLQSRSINIAQMKSGRFSKFLVVRVEVGNEVGEVKRAVSNSMMLRKDAMQVSDLKSYIEHPMDAPTEPGIINFPIIFMTSFSFITPDDNYYNSTRYRKSKEPNEYVNLMVLKLAADPDKLSKKSEIEIDKDIENQWKKLCNLKIKFPACKKLNINDFKL</sequence>
<dbReference type="EMBL" id="HBIO01028066">
    <property type="protein sequence ID" value="CAE0476679.1"/>
    <property type="molecule type" value="Transcribed_RNA"/>
</dbReference>
<evidence type="ECO:0000256" key="5">
    <source>
        <dbReference type="ARBA" id="ARBA00022833"/>
    </source>
</evidence>
<keyword evidence="5" id="KW-0862">Zinc</keyword>
<keyword evidence="2" id="KW-0677">Repeat</keyword>
<dbReference type="InterPro" id="IPR002893">
    <property type="entry name" value="Znf_MYND"/>
</dbReference>
<dbReference type="Gene3D" id="6.10.140.2220">
    <property type="match status" value="1"/>
</dbReference>
<accession>A0A7S3QG97</accession>
<feature type="repeat" description="TPR" evidence="7">
    <location>
        <begin position="23"/>
        <end position="56"/>
    </location>
</feature>
<dbReference type="SUPFAM" id="SSF144232">
    <property type="entry name" value="HIT/MYND zinc finger-like"/>
    <property type="match status" value="2"/>
</dbReference>
<dbReference type="PANTHER" id="PTHR22904">
    <property type="entry name" value="TPR REPEAT CONTAINING PROTEIN"/>
    <property type="match status" value="1"/>
</dbReference>
<name>A0A7S3QG97_9STRA</name>
<dbReference type="PANTHER" id="PTHR22904:SF523">
    <property type="entry name" value="STRESS-INDUCED-PHOSPHOPROTEIN 1"/>
    <property type="match status" value="1"/>
</dbReference>
<dbReference type="InterPro" id="IPR011990">
    <property type="entry name" value="TPR-like_helical_dom_sf"/>
</dbReference>
<dbReference type="SMART" id="SM00028">
    <property type="entry name" value="TPR"/>
    <property type="match status" value="3"/>
</dbReference>
<evidence type="ECO:0000256" key="2">
    <source>
        <dbReference type="ARBA" id="ARBA00022737"/>
    </source>
</evidence>
<evidence type="ECO:0000256" key="6">
    <source>
        <dbReference type="PROSITE-ProRule" id="PRU00134"/>
    </source>
</evidence>
<evidence type="ECO:0000256" key="4">
    <source>
        <dbReference type="ARBA" id="ARBA00022803"/>
    </source>
</evidence>
<dbReference type="SUPFAM" id="SSF48452">
    <property type="entry name" value="TPR-like"/>
    <property type="match status" value="1"/>
</dbReference>
<evidence type="ECO:0000313" key="9">
    <source>
        <dbReference type="EMBL" id="CAE0476679.1"/>
    </source>
</evidence>
<dbReference type="PROSITE" id="PS50005">
    <property type="entry name" value="TPR"/>
    <property type="match status" value="1"/>
</dbReference>
<keyword evidence="1" id="KW-0479">Metal-binding</keyword>
<organism evidence="9">
    <name type="scientific">Chaetoceros debilis</name>
    <dbReference type="NCBI Taxonomy" id="122233"/>
    <lineage>
        <taxon>Eukaryota</taxon>
        <taxon>Sar</taxon>
        <taxon>Stramenopiles</taxon>
        <taxon>Ochrophyta</taxon>
        <taxon>Bacillariophyta</taxon>
        <taxon>Coscinodiscophyceae</taxon>
        <taxon>Chaetocerotophycidae</taxon>
        <taxon>Chaetocerotales</taxon>
        <taxon>Chaetocerotaceae</taxon>
        <taxon>Chaetoceros</taxon>
    </lineage>
</organism>
<dbReference type="AlphaFoldDB" id="A0A7S3QG97"/>